<feature type="signal peptide" evidence="2">
    <location>
        <begin position="1"/>
        <end position="24"/>
    </location>
</feature>
<sequence length="183" mass="17917">MNHALVRVLTGCAAGLALTSTACSGGPSTATPPPSTGAAVGGASTRPDTDALVGVKPCDLLTGAEAESLGLGASGEADEVGSADTCLWSATGKGGVTVGVRPEQGFDDLDYTGDPTTPVELGKFDGVRVEAPNGGKGTCHVVIDVADSASVQIAAHLRATSTDTAAACERAVEAAELVAAKLP</sequence>
<reference evidence="3" key="2">
    <citation type="submission" date="2020-09" db="EMBL/GenBank/DDBJ databases">
        <authorList>
            <person name="Sun Q."/>
            <person name="Ohkuma M."/>
        </authorList>
    </citation>
    <scope>NUCLEOTIDE SEQUENCE</scope>
    <source>
        <strain evidence="3">JCM 3313</strain>
    </source>
</reference>
<reference evidence="3" key="1">
    <citation type="journal article" date="2014" name="Int. J. Syst. Evol. Microbiol.">
        <title>Complete genome sequence of Corynebacterium casei LMG S-19264T (=DSM 44701T), isolated from a smear-ripened cheese.</title>
        <authorList>
            <consortium name="US DOE Joint Genome Institute (JGI-PGF)"/>
            <person name="Walter F."/>
            <person name="Albersmeier A."/>
            <person name="Kalinowski J."/>
            <person name="Ruckert C."/>
        </authorList>
    </citation>
    <scope>NUCLEOTIDE SEQUENCE</scope>
    <source>
        <strain evidence="3">JCM 3313</strain>
    </source>
</reference>
<feature type="chain" id="PRO_5039014413" description="DUF3558 domain-containing protein" evidence="2">
    <location>
        <begin position="25"/>
        <end position="183"/>
    </location>
</feature>
<feature type="compositionally biased region" description="Low complexity" evidence="1">
    <location>
        <begin position="36"/>
        <end position="45"/>
    </location>
</feature>
<dbReference type="AlphaFoldDB" id="A0A918AQZ3"/>
<organism evidence="3 4">
    <name type="scientific">Saccharothrix coeruleofusca</name>
    <dbReference type="NCBI Taxonomy" id="33919"/>
    <lineage>
        <taxon>Bacteria</taxon>
        <taxon>Bacillati</taxon>
        <taxon>Actinomycetota</taxon>
        <taxon>Actinomycetes</taxon>
        <taxon>Pseudonocardiales</taxon>
        <taxon>Pseudonocardiaceae</taxon>
        <taxon>Saccharothrix</taxon>
    </lineage>
</organism>
<dbReference type="PROSITE" id="PS51257">
    <property type="entry name" value="PROKAR_LIPOPROTEIN"/>
    <property type="match status" value="1"/>
</dbReference>
<dbReference type="RefSeq" id="WP_189226045.1">
    <property type="nucleotide sequence ID" value="NZ_BMRG01000013.1"/>
</dbReference>
<name>A0A918AQZ3_9PSEU</name>
<keyword evidence="4" id="KW-1185">Reference proteome</keyword>
<protein>
    <recommendedName>
        <fullName evidence="5">DUF3558 domain-containing protein</fullName>
    </recommendedName>
</protein>
<evidence type="ECO:0000313" key="4">
    <source>
        <dbReference type="Proteomes" id="UP000639606"/>
    </source>
</evidence>
<dbReference type="InterPro" id="IPR024520">
    <property type="entry name" value="DUF3558"/>
</dbReference>
<proteinExistence type="predicted"/>
<feature type="region of interest" description="Disordered" evidence="1">
    <location>
        <begin position="24"/>
        <end position="48"/>
    </location>
</feature>
<accession>A0A918AQZ3</accession>
<evidence type="ECO:0000256" key="2">
    <source>
        <dbReference type="SAM" id="SignalP"/>
    </source>
</evidence>
<keyword evidence="2" id="KW-0732">Signal</keyword>
<gene>
    <name evidence="3" type="ORF">GCM10010185_53260</name>
</gene>
<dbReference type="Proteomes" id="UP000639606">
    <property type="component" value="Unassembled WGS sequence"/>
</dbReference>
<comment type="caution">
    <text evidence="3">The sequence shown here is derived from an EMBL/GenBank/DDBJ whole genome shotgun (WGS) entry which is preliminary data.</text>
</comment>
<evidence type="ECO:0000256" key="1">
    <source>
        <dbReference type="SAM" id="MobiDB-lite"/>
    </source>
</evidence>
<evidence type="ECO:0000313" key="3">
    <source>
        <dbReference type="EMBL" id="GGP73139.1"/>
    </source>
</evidence>
<dbReference type="Pfam" id="PF12079">
    <property type="entry name" value="DUF3558"/>
    <property type="match status" value="1"/>
</dbReference>
<evidence type="ECO:0008006" key="5">
    <source>
        <dbReference type="Google" id="ProtNLM"/>
    </source>
</evidence>
<dbReference type="EMBL" id="BMRG01000013">
    <property type="protein sequence ID" value="GGP73139.1"/>
    <property type="molecule type" value="Genomic_DNA"/>
</dbReference>